<accession>A0A367QLZ7</accession>
<dbReference type="Gene3D" id="3.40.50.150">
    <property type="entry name" value="Vaccinia Virus protein VP39"/>
    <property type="match status" value="1"/>
</dbReference>
<gene>
    <name evidence="1" type="ORF">A6770_28065</name>
</gene>
<evidence type="ECO:0000313" key="1">
    <source>
        <dbReference type="EMBL" id="RCJ25197.1"/>
    </source>
</evidence>
<keyword evidence="2" id="KW-1185">Reference proteome</keyword>
<comment type="caution">
    <text evidence="1">The sequence shown here is derived from an EMBL/GenBank/DDBJ whole genome shotgun (WGS) entry which is preliminary data.</text>
</comment>
<dbReference type="SUPFAM" id="SSF53335">
    <property type="entry name" value="S-adenosyl-L-methionine-dependent methyltransferases"/>
    <property type="match status" value="1"/>
</dbReference>
<dbReference type="InterPro" id="IPR029063">
    <property type="entry name" value="SAM-dependent_MTases_sf"/>
</dbReference>
<organism evidence="1 2">
    <name type="scientific">Nostoc minutum NIES-26</name>
    <dbReference type="NCBI Taxonomy" id="1844469"/>
    <lineage>
        <taxon>Bacteria</taxon>
        <taxon>Bacillati</taxon>
        <taxon>Cyanobacteriota</taxon>
        <taxon>Cyanophyceae</taxon>
        <taxon>Nostocales</taxon>
        <taxon>Nostocaceae</taxon>
        <taxon>Nostoc</taxon>
    </lineage>
</organism>
<dbReference type="EMBL" id="LXQD01000315">
    <property type="protein sequence ID" value="RCJ25197.1"/>
    <property type="molecule type" value="Genomic_DNA"/>
</dbReference>
<name>A0A367QLZ7_9NOSO</name>
<reference evidence="1" key="1">
    <citation type="submission" date="2016-04" db="EMBL/GenBank/DDBJ databases">
        <authorList>
            <person name="Tabuchi Yagui T.R."/>
        </authorList>
    </citation>
    <scope>NUCLEOTIDE SEQUENCE [LARGE SCALE GENOMIC DNA]</scope>
    <source>
        <strain evidence="1">NIES-26</strain>
    </source>
</reference>
<protein>
    <submittedName>
        <fullName evidence="1">Uncharacterized protein</fullName>
    </submittedName>
</protein>
<evidence type="ECO:0000313" key="2">
    <source>
        <dbReference type="Proteomes" id="UP000252107"/>
    </source>
</evidence>
<dbReference type="Proteomes" id="UP000252107">
    <property type="component" value="Unassembled WGS sequence"/>
</dbReference>
<proteinExistence type="predicted"/>
<sequence>MFGTVSYGTCNSLYEAIAENYGYIINSNIKHCNSLNEKITENYDYIICHPPCRRNTEEAKIWKEHILKNLSNKGKACMLIPCHSYNQINKSQTFDAELVIINKNIEEIEEKNLIIHHKISTSIISINFANHEEIAYVSYRN</sequence>
<dbReference type="AlphaFoldDB" id="A0A367QLZ7"/>